<evidence type="ECO:0000313" key="4">
    <source>
        <dbReference type="Proteomes" id="UP000722791"/>
    </source>
</evidence>
<feature type="region of interest" description="Disordered" evidence="1">
    <location>
        <begin position="1299"/>
        <end position="1328"/>
    </location>
</feature>
<feature type="region of interest" description="Disordered" evidence="1">
    <location>
        <begin position="1188"/>
        <end position="1219"/>
    </location>
</feature>
<dbReference type="GO" id="GO:0005634">
    <property type="term" value="C:nucleus"/>
    <property type="evidence" value="ECO:0007669"/>
    <property type="project" value="TreeGrafter"/>
</dbReference>
<feature type="transmembrane region" description="Helical" evidence="2">
    <location>
        <begin position="1154"/>
        <end position="1181"/>
    </location>
</feature>
<dbReference type="GO" id="GO:0042594">
    <property type="term" value="P:response to starvation"/>
    <property type="evidence" value="ECO:0007669"/>
    <property type="project" value="TreeGrafter"/>
</dbReference>
<feature type="region of interest" description="Disordered" evidence="1">
    <location>
        <begin position="1480"/>
        <end position="1584"/>
    </location>
</feature>
<comment type="caution">
    <text evidence="3">The sequence shown here is derived from an EMBL/GenBank/DDBJ whole genome shotgun (WGS) entry which is preliminary data.</text>
</comment>
<feature type="compositionally biased region" description="Gly residues" evidence="1">
    <location>
        <begin position="265"/>
        <end position="283"/>
    </location>
</feature>
<feature type="compositionally biased region" description="Low complexity" evidence="1">
    <location>
        <begin position="1299"/>
        <end position="1325"/>
    </location>
</feature>
<dbReference type="EMBL" id="BNCQ01000010">
    <property type="protein sequence ID" value="GIM01901.1"/>
    <property type="molecule type" value="Genomic_DNA"/>
</dbReference>
<dbReference type="PANTHER" id="PTHR14596:SF72">
    <property type="entry name" value="ZINC FINGER PROTEIN MSN2-RELATED"/>
    <property type="match status" value="1"/>
</dbReference>
<dbReference type="OrthoDB" id="551652at2759"/>
<keyword evidence="2" id="KW-1133">Transmembrane helix</keyword>
<feature type="compositionally biased region" description="Polar residues" evidence="1">
    <location>
        <begin position="2046"/>
        <end position="2056"/>
    </location>
</feature>
<feature type="region of interest" description="Disordered" evidence="1">
    <location>
        <begin position="2091"/>
        <end position="2118"/>
    </location>
</feature>
<feature type="compositionally biased region" description="Polar residues" evidence="1">
    <location>
        <begin position="524"/>
        <end position="542"/>
    </location>
</feature>
<feature type="region of interest" description="Disordered" evidence="1">
    <location>
        <begin position="1116"/>
        <end position="1147"/>
    </location>
</feature>
<dbReference type="Proteomes" id="UP000722791">
    <property type="component" value="Unassembled WGS sequence"/>
</dbReference>
<name>A0A8J4C8M5_9CHLO</name>
<feature type="compositionally biased region" description="Low complexity" evidence="1">
    <location>
        <begin position="1120"/>
        <end position="1130"/>
    </location>
</feature>
<feature type="region of interest" description="Disordered" evidence="1">
    <location>
        <begin position="495"/>
        <end position="543"/>
    </location>
</feature>
<protein>
    <submittedName>
        <fullName evidence="3">Uncharacterized protein</fullName>
    </submittedName>
</protein>
<feature type="compositionally biased region" description="Low complexity" evidence="1">
    <location>
        <begin position="1872"/>
        <end position="1881"/>
    </location>
</feature>
<feature type="region of interest" description="Disordered" evidence="1">
    <location>
        <begin position="1824"/>
        <end position="2072"/>
    </location>
</feature>
<feature type="compositionally biased region" description="Low complexity" evidence="1">
    <location>
        <begin position="1966"/>
        <end position="1986"/>
    </location>
</feature>
<feature type="compositionally biased region" description="Gly residues" evidence="1">
    <location>
        <begin position="2059"/>
        <end position="2070"/>
    </location>
</feature>
<feature type="compositionally biased region" description="Polar residues" evidence="1">
    <location>
        <begin position="171"/>
        <end position="203"/>
    </location>
</feature>
<keyword evidence="2" id="KW-0812">Transmembrane</keyword>
<sequence>MILSECHTPTPRLHGLQRRHQGLASIFGLTQRTVSHLFCFLLLCNNLTTGLHGDLRVKPPCKFDHVICHPLDGIPTHSSGGEEEDQSRSIVSDFHHDLSQQSRASAFLSHSRNAISRDLTSNSNSLPPAATQAGTNSTVSIPAYNIPPAYGIPISSPGPTAADGSIPAPATPSSNSSDISANNTSTNVNDAVDGTTGNQTTAAPMQPPPPPQQQQLQPHPPLYPHPMHLSCGSYDRLTAPEPGSSCGPDRVVVELDVVIWRRGGDSSGGGNVSTSAAGGGGGNITNDTVNAAIPFGGRKATRMCANPAAYSSETGTLSFALCWLPGDLPDQMLAAAALASSPGGSSSSSSNNNSSSSSNNSSSNNSNSSSNNSNSSSNNSNSSNGFRGDVVLRITLPRLTLYGISSMAPGNYSFTVNGTDDFGAAVHAAAVDVSSTESGSGRDVGAPLTALNVPDAGGAAAAANVVVSPTLSVPVGGAAALTLWFAMRPCVAAATTRDGTRSSDRNTQTTATTTDSSSSSSSSCDRFSNPNGSETTGFNQSGGATGVPWVANSNLIVSRMLSLSLVGPPNPPPASAICKCAAAAAANGSCPAGFVPLVATVASVLTHINLSTANGSNGFNNDTSLALGAGLMYGNNSFGDDGGDNVGIRPYVRCVPQPVYDKVSRRFTFSICWRYACLPSEFARRPYALFVGPILYASVAVPPPPPPGDYHLTASLPDGVNMSYEYMTAVGSPWTTVVPAAGDSAVGGGLVKLPYLGAGQVRIRIRIPFNLDLDNAGGSLDLKLISSTGSGSGSGSRIDTDIGAGGGGLGSGSGNSSSSGSSSGGGNGVVLEAPDGTATPLPPLPAAAAVAAANVTLVAVSELWLSRRVQADGGTSTGKQGSTVSELAEMVRQGMTTKAAAAGGGSGGDPASVSVAISLLGFRLTLPLQFRDFSAVRDCQDYDALSAFRAAAAAALAASAPTGNTSASVQLISVGCSYGTYAGGRRRRRRRHLQQQAQICTARLNTPVAVDAPALDLDTFLSSSTASLASTYSQSICSLDPKSPEIEVVSKLTVSVAMPASFVVPASAGSDSAGGAASASAAASACTAGAQVLASSLGLSNGQTMVVGCQLSAEAPPDAVPQVGPVSSSRPGGGIRDGGGDVGSGKGRKQSTTIIIAAVSAGTAGVVAVVILAIMLIRLWLQRRRRRHRDSPFLDSEATAGERTFDSISSPSPADTFKELPEDSARLHPVAAPPPPLGAPKRDCRESTPIFPSSSKSLGSYVARPGSSVYGGESVIGGPGDAGGAAGGIAPKICSVSPPFPTAPTTTSTWLTPTPTPTPTRGVPVEGPPGIGMTAVRASEALRTQWRQYSVHSGGSDGGGDGGGSGGGGNNSGGGANTGLRPSWPGQVRRRGTFSWERAGRLACTSGGDDNVGSNYAIGAVGSGEPCGALTDAVPAALGSSMGQCSRPTGGSMVSASGIAAGGWYDLFGLEGAELAGVVVSGRPSNSGRVGGSVGLSARRRRSSGDSTQILGRSPGPDMGGAPLPPSAPGSCARDGDSSGYGNGGGYGDGSGNGSGGGCRGSGSRSRSPLPPSRMSQPGPDTFRDAYTDRVAAAAAASPRSPLSSRTLKPVHLDMSLPGVEGYVLNDEDSPYDGVRLGGGSTVAIGSSSSPGDSFSAGHVHRELLRVQSRRPAFSDRTGGMLAAAAAAAATAMVTSQYDDGGNAAAQSSFPLDISTRIEPRRGGFIHGNSIAPYIVIPPSYTSYIRSPNGAGSSTAGIGGYEAWPPAASGENSPCCSVAEGRPALTGAVGDGGRRGGFNAVGRRSNSYAAATLEPGDFQICTTAQRMQSPPPPPPSTSASASASAWMGGLSWQARSEVPRRSAGIDQRDVSRANARAAAARGGRRSGGGDSPPADGSGATAAAASTDPDPAHAKYKIRRPPRVRTSDADLGAGGDGGGGGSNGGDGSLSRRSRATQGGTGGNEHVAATAAGRQQQTGPQSLQLQQPVFKTSTPSVSRRILPPVQQPSLPPEAAEAIAGPTRGSVSVNRPTGTGNRTAPAAPINVDANRSASPCSHNSTSGGGSADGGDGAATGRRRVEELSPAFGPTPAMRARQMVKRSSSRGSSNGGAQNSIGGLVDPGVEANAETGAARLAMMKRLAVGPPRPAWGLVSAGIGPFKRSIASVQYVRSLNKVDAGSSESLTPPAVAAAAGAATPSAAAARGPRSSVPGRMLLSGSSSAAGDLSATSSLGSGPFLRLIAER</sequence>
<evidence type="ECO:0000256" key="1">
    <source>
        <dbReference type="SAM" id="MobiDB-lite"/>
    </source>
</evidence>
<dbReference type="GO" id="GO:0000987">
    <property type="term" value="F:cis-regulatory region sequence-specific DNA binding"/>
    <property type="evidence" value="ECO:0007669"/>
    <property type="project" value="TreeGrafter"/>
</dbReference>
<feature type="compositionally biased region" description="Gly residues" evidence="1">
    <location>
        <begin position="1931"/>
        <end position="1946"/>
    </location>
</feature>
<feature type="region of interest" description="Disordered" evidence="1">
    <location>
        <begin position="2193"/>
        <end position="2232"/>
    </location>
</feature>
<feature type="compositionally biased region" description="Low complexity" evidence="1">
    <location>
        <begin position="505"/>
        <end position="523"/>
    </location>
</feature>
<dbReference type="PANTHER" id="PTHR14596">
    <property type="entry name" value="ZINC FINGER PROTEIN"/>
    <property type="match status" value="1"/>
</dbReference>
<proteinExistence type="predicted"/>
<evidence type="ECO:0000313" key="3">
    <source>
        <dbReference type="EMBL" id="GIM01901.1"/>
    </source>
</evidence>
<feature type="region of interest" description="Disordered" evidence="1">
    <location>
        <begin position="1350"/>
        <end position="1388"/>
    </location>
</feature>
<reference evidence="3" key="1">
    <citation type="journal article" date="2021" name="Proc. Natl. Acad. Sci. U.S.A.">
        <title>Three genomes in the algal genus Volvox reveal the fate of a haploid sex-determining region after a transition to homothallism.</title>
        <authorList>
            <person name="Yamamoto K."/>
            <person name="Hamaji T."/>
            <person name="Kawai-Toyooka H."/>
            <person name="Matsuzaki R."/>
            <person name="Takahashi F."/>
            <person name="Nishimura Y."/>
            <person name="Kawachi M."/>
            <person name="Noguchi H."/>
            <person name="Minakuchi Y."/>
            <person name="Umen J.G."/>
            <person name="Toyoda A."/>
            <person name="Nozaki H."/>
        </authorList>
    </citation>
    <scope>NUCLEOTIDE SEQUENCE</scope>
    <source>
        <strain evidence="3">NIES-3785</strain>
    </source>
</reference>
<feature type="region of interest" description="Disordered" evidence="1">
    <location>
        <begin position="155"/>
        <end position="228"/>
    </location>
</feature>
<accession>A0A8J4C8M5</accession>
<organism evidence="3 4">
    <name type="scientific">Volvox reticuliferus</name>
    <dbReference type="NCBI Taxonomy" id="1737510"/>
    <lineage>
        <taxon>Eukaryota</taxon>
        <taxon>Viridiplantae</taxon>
        <taxon>Chlorophyta</taxon>
        <taxon>core chlorophytes</taxon>
        <taxon>Chlorophyceae</taxon>
        <taxon>CS clade</taxon>
        <taxon>Chlamydomonadales</taxon>
        <taxon>Volvocaceae</taxon>
        <taxon>Volvox</taxon>
    </lineage>
</organism>
<dbReference type="GO" id="GO:0000981">
    <property type="term" value="F:DNA-binding transcription factor activity, RNA polymerase II-specific"/>
    <property type="evidence" value="ECO:0007669"/>
    <property type="project" value="TreeGrafter"/>
</dbReference>
<feature type="region of interest" description="Disordered" evidence="1">
    <location>
        <begin position="788"/>
        <end position="836"/>
    </location>
</feature>
<feature type="compositionally biased region" description="Polar residues" evidence="1">
    <location>
        <begin position="2022"/>
        <end position="2035"/>
    </location>
</feature>
<feature type="region of interest" description="Disordered" evidence="1">
    <location>
        <begin position="339"/>
        <end position="384"/>
    </location>
</feature>
<keyword evidence="2" id="KW-0472">Membrane</keyword>
<feature type="compositionally biased region" description="Basic residues" evidence="1">
    <location>
        <begin position="1913"/>
        <end position="1922"/>
    </location>
</feature>
<evidence type="ECO:0000256" key="2">
    <source>
        <dbReference type="SAM" id="Phobius"/>
    </source>
</evidence>
<feature type="compositionally biased region" description="Gly residues" evidence="1">
    <location>
        <begin position="1355"/>
        <end position="1377"/>
    </location>
</feature>
<feature type="compositionally biased region" description="Gly residues" evidence="1">
    <location>
        <begin position="1539"/>
        <end position="1561"/>
    </location>
</feature>
<feature type="compositionally biased region" description="Pro residues" evidence="1">
    <location>
        <begin position="205"/>
        <end position="224"/>
    </location>
</feature>
<gene>
    <name evidence="3" type="ORF">Vretimale_6677</name>
</gene>
<feature type="compositionally biased region" description="Low complexity" evidence="1">
    <location>
        <begin position="1891"/>
        <end position="1908"/>
    </location>
</feature>
<feature type="region of interest" description="Disordered" evidence="1">
    <location>
        <begin position="263"/>
        <end position="283"/>
    </location>
</feature>
<feature type="compositionally biased region" description="Gly residues" evidence="1">
    <location>
        <begin position="1131"/>
        <end position="1145"/>
    </location>
</feature>
<feature type="compositionally biased region" description="Gly residues" evidence="1">
    <location>
        <begin position="803"/>
        <end position="813"/>
    </location>
</feature>